<evidence type="ECO:0000256" key="5">
    <source>
        <dbReference type="ARBA" id="ARBA00023136"/>
    </source>
</evidence>
<dbReference type="InterPro" id="IPR044527">
    <property type="entry name" value="NrtA/CpmA_ABC-bd_dom"/>
</dbReference>
<evidence type="ECO:0000256" key="1">
    <source>
        <dbReference type="ARBA" id="ARBA00004533"/>
    </source>
</evidence>
<feature type="signal peptide" evidence="6">
    <location>
        <begin position="1"/>
        <end position="27"/>
    </location>
</feature>
<dbReference type="Gene3D" id="3.40.190.10">
    <property type="entry name" value="Periplasmic binding protein-like II"/>
    <property type="match status" value="2"/>
</dbReference>
<dbReference type="STRING" id="1117379.BABA_04099"/>
<dbReference type="eggNOG" id="COG0715">
    <property type="taxonomic scope" value="Bacteria"/>
</dbReference>
<keyword evidence="3" id="KW-1003">Cell membrane</keyword>
<dbReference type="PATRIC" id="fig|1117379.3.peg.846"/>
<evidence type="ECO:0000256" key="6">
    <source>
        <dbReference type="SAM" id="SignalP"/>
    </source>
</evidence>
<dbReference type="PANTHER" id="PTHR30024:SF43">
    <property type="entry name" value="BLL4572 PROTEIN"/>
    <property type="match status" value="1"/>
</dbReference>
<dbReference type="EMBL" id="AJLS01000035">
    <property type="protein sequence ID" value="EKN71013.1"/>
    <property type="molecule type" value="Genomic_DNA"/>
</dbReference>
<feature type="chain" id="PRO_5003891008" evidence="6">
    <location>
        <begin position="28"/>
        <end position="319"/>
    </location>
</feature>
<keyword evidence="8" id="KW-1185">Reference proteome</keyword>
<keyword evidence="4" id="KW-0997">Cell inner membrane</keyword>
<dbReference type="AlphaFoldDB" id="K6DS22"/>
<keyword evidence="7" id="KW-0449">Lipoprotein</keyword>
<accession>K6DS22</accession>
<dbReference type="PANTHER" id="PTHR30024">
    <property type="entry name" value="ALIPHATIC SULFONATES-BINDING PROTEIN-RELATED"/>
    <property type="match status" value="1"/>
</dbReference>
<evidence type="ECO:0000313" key="7">
    <source>
        <dbReference type="EMBL" id="EKN71013.1"/>
    </source>
</evidence>
<evidence type="ECO:0000256" key="4">
    <source>
        <dbReference type="ARBA" id="ARBA00022519"/>
    </source>
</evidence>
<evidence type="ECO:0000256" key="2">
    <source>
        <dbReference type="ARBA" id="ARBA00022448"/>
    </source>
</evidence>
<sequence length="319" mass="35995">MRKNKKWIIRLVTACIMLFLTACGQQAGKTLDKPTIKIGYLPITHAGPLYLDAHVHDGQFEDYNIELVKFNSWPDLMDALNTGRVDGASVLIELAMKAVEKGIDLKAVALGHKDGNVLIASKEIDDAKELKNKTFAIPHKYSTHNLLLYETLKKEGLTYDDVKVVEMPPAEMPAALAGNRIAGYVVAEPFGAQAVVLDKGHVLHSSDDIWPNSYCCVLVFRNDFIQGNRTAVQSMVSQYIKSGELANQKDPALYESFQHYMKVDKKVLDLSLQWISFDGLRIEKKEYDKLRNLILEMKLMENPPLYEEFVDNTFINKAM</sequence>
<dbReference type="PROSITE" id="PS51257">
    <property type="entry name" value="PROKAR_LIPOPROTEIN"/>
    <property type="match status" value="1"/>
</dbReference>
<keyword evidence="6" id="KW-0732">Signal</keyword>
<reference evidence="7 8" key="1">
    <citation type="journal article" date="2012" name="Front. Microbiol.">
        <title>Redundancy and modularity in membrane-associated dissimilatory nitrate reduction in Bacillus.</title>
        <authorList>
            <person name="Heylen K."/>
            <person name="Keltjens J."/>
        </authorList>
    </citation>
    <scope>NUCLEOTIDE SEQUENCE [LARGE SCALE GENOMIC DNA]</scope>
    <source>
        <strain evidence="8">LMG 21833T</strain>
    </source>
</reference>
<gene>
    <name evidence="7" type="ORF">BABA_04099</name>
</gene>
<dbReference type="Proteomes" id="UP000006316">
    <property type="component" value="Unassembled WGS sequence"/>
</dbReference>
<dbReference type="Pfam" id="PF13379">
    <property type="entry name" value="NMT1_2"/>
    <property type="match status" value="1"/>
</dbReference>
<name>K6DS22_9BACI</name>
<dbReference type="GO" id="GO:0005886">
    <property type="term" value="C:plasma membrane"/>
    <property type="evidence" value="ECO:0007669"/>
    <property type="project" value="UniProtKB-SubCell"/>
</dbReference>
<dbReference type="RefSeq" id="WP_007083855.1">
    <property type="nucleotide sequence ID" value="NZ_AJLS01000035.1"/>
</dbReference>
<dbReference type="SUPFAM" id="SSF53850">
    <property type="entry name" value="Periplasmic binding protein-like II"/>
    <property type="match status" value="1"/>
</dbReference>
<keyword evidence="5" id="KW-0472">Membrane</keyword>
<protein>
    <submittedName>
        <fullName evidence="7">NLPA lipoprotein</fullName>
    </submittedName>
</protein>
<evidence type="ECO:0000313" key="8">
    <source>
        <dbReference type="Proteomes" id="UP000006316"/>
    </source>
</evidence>
<organism evidence="7 8">
    <name type="scientific">Neobacillus bataviensis LMG 21833</name>
    <dbReference type="NCBI Taxonomy" id="1117379"/>
    <lineage>
        <taxon>Bacteria</taxon>
        <taxon>Bacillati</taxon>
        <taxon>Bacillota</taxon>
        <taxon>Bacilli</taxon>
        <taxon>Bacillales</taxon>
        <taxon>Bacillaceae</taxon>
        <taxon>Neobacillus</taxon>
    </lineage>
</organism>
<dbReference type="CDD" id="cd13553">
    <property type="entry name" value="PBP2_NrtA_CpmA_like"/>
    <property type="match status" value="1"/>
</dbReference>
<comment type="subcellular location">
    <subcellularLocation>
        <location evidence="1">Cell inner membrane</location>
    </subcellularLocation>
</comment>
<evidence type="ECO:0000256" key="3">
    <source>
        <dbReference type="ARBA" id="ARBA00022475"/>
    </source>
</evidence>
<keyword evidence="2" id="KW-0813">Transport</keyword>
<comment type="caution">
    <text evidence="7">The sequence shown here is derived from an EMBL/GenBank/DDBJ whole genome shotgun (WGS) entry which is preliminary data.</text>
</comment>
<proteinExistence type="predicted"/>